<dbReference type="GO" id="GO:0007165">
    <property type="term" value="P:signal transduction"/>
    <property type="evidence" value="ECO:0007669"/>
    <property type="project" value="InterPro"/>
</dbReference>
<dbReference type="Proteomes" id="UP001177003">
    <property type="component" value="Chromosome 8"/>
</dbReference>
<dbReference type="Pfam" id="PF01582">
    <property type="entry name" value="TIR"/>
    <property type="match status" value="1"/>
</dbReference>
<dbReference type="SUPFAM" id="SSF52540">
    <property type="entry name" value="P-loop containing nucleoside triphosphate hydrolases"/>
    <property type="match status" value="1"/>
</dbReference>
<dbReference type="AlphaFoldDB" id="A0AA35ZRL1"/>
<reference evidence="5" key="1">
    <citation type="submission" date="2023-04" db="EMBL/GenBank/DDBJ databases">
        <authorList>
            <person name="Vijverberg K."/>
            <person name="Xiong W."/>
            <person name="Schranz E."/>
        </authorList>
    </citation>
    <scope>NUCLEOTIDE SEQUENCE</scope>
</reference>
<dbReference type="InterPro" id="IPR027417">
    <property type="entry name" value="P-loop_NTPase"/>
</dbReference>
<proteinExistence type="predicted"/>
<dbReference type="SMART" id="SM00255">
    <property type="entry name" value="TIR"/>
    <property type="match status" value="1"/>
</dbReference>
<dbReference type="Gene3D" id="3.80.10.10">
    <property type="entry name" value="Ribonuclease Inhibitor"/>
    <property type="match status" value="2"/>
</dbReference>
<dbReference type="Gene3D" id="3.40.50.10140">
    <property type="entry name" value="Toll/interleukin-1 receptor homology (TIR) domain"/>
    <property type="match status" value="1"/>
</dbReference>
<keyword evidence="6" id="KW-1185">Reference proteome</keyword>
<dbReference type="InterPro" id="IPR032675">
    <property type="entry name" value="LRR_dom_sf"/>
</dbReference>
<gene>
    <name evidence="5" type="ORF">LSALG_LOCUS35899</name>
</gene>
<dbReference type="FunFam" id="3.40.50.10140:FF:000007">
    <property type="entry name" value="Disease resistance protein (TIR-NBS-LRR class)"/>
    <property type="match status" value="1"/>
</dbReference>
<keyword evidence="3" id="KW-0520">NAD</keyword>
<dbReference type="GO" id="GO:0006952">
    <property type="term" value="P:defense response"/>
    <property type="evidence" value="ECO:0007669"/>
    <property type="project" value="InterPro"/>
</dbReference>
<accession>A0AA35ZRL1</accession>
<dbReference type="GO" id="GO:0043531">
    <property type="term" value="F:ADP binding"/>
    <property type="evidence" value="ECO:0007669"/>
    <property type="project" value="InterPro"/>
</dbReference>
<keyword evidence="2" id="KW-0677">Repeat</keyword>
<dbReference type="Pfam" id="PF00931">
    <property type="entry name" value="NB-ARC"/>
    <property type="match status" value="1"/>
</dbReference>
<dbReference type="Gene3D" id="3.40.50.300">
    <property type="entry name" value="P-loop containing nucleotide triphosphate hydrolases"/>
    <property type="match status" value="1"/>
</dbReference>
<evidence type="ECO:0000313" key="5">
    <source>
        <dbReference type="EMBL" id="CAI9297063.1"/>
    </source>
</evidence>
<dbReference type="InterPro" id="IPR001611">
    <property type="entry name" value="Leu-rich_rpt"/>
</dbReference>
<dbReference type="SUPFAM" id="SSF52058">
    <property type="entry name" value="L domain-like"/>
    <property type="match status" value="1"/>
</dbReference>
<name>A0AA35ZRL1_LACSI</name>
<evidence type="ECO:0000313" key="6">
    <source>
        <dbReference type="Proteomes" id="UP001177003"/>
    </source>
</evidence>
<dbReference type="Pfam" id="PF23282">
    <property type="entry name" value="WHD_ROQ1"/>
    <property type="match status" value="1"/>
</dbReference>
<dbReference type="SUPFAM" id="SSF52200">
    <property type="entry name" value="Toll/Interleukin receptor TIR domain"/>
    <property type="match status" value="1"/>
</dbReference>
<evidence type="ECO:0000256" key="2">
    <source>
        <dbReference type="ARBA" id="ARBA00022737"/>
    </source>
</evidence>
<sequence>MASSSSSPSAPAFSSHSWSYDVFLSFRGEDTRRTFVDHLYTALEQQGINTYKDNVALPRGESIGPSLKKAIKESYIVVIIFSKSYADSSWCLDELAHIMTCWDIRGQIVMPIFYDVDPSEVRKQKRRYKEAFTKHERDNKTKVKSWRKALVDASSISGWETRNIANGHESQGIKQIVVEISQKVQQVASSANENLVGIVARMQRLKSELQIESGGVLMIGVWGIGGAGKTTLASFIYDEICRQFDGCCFIPNIREESSMHGLGKLEEDILSKMGVNRVGGGRCLINNRFHHRKVLIVLDDVDHLGQLKALAGSHDWFGEGSRIIITTRNKHLLVAHKVNVIHSIRLLDNDEAIKLFCKHAPRDNRSVEDYENLSKEVVSYAGGLPLALTVLGSFLCDTEINEWKSALVRLKEIPDNDIVEKLKISFDGLKPIEKELFLDIACFLRGYKKDNAMRIFDACGFHPIIGVKVLIQKALITISEDGKFDMHDLVQEMGHHIVRGEHPNNPEKHSRIWKVEDVVKICSMDATTELDMIQAIRFKYSSEGQLQRNKLQRNFRYGSENQLKRYKRLLHPIVANAKNLRWIEWEGDLASPLLTNFPQRTLCHLVLHNSLQKQLWEGNKLLPNLRTIELWGLDNLIMTPDFDNLPNLERLRLNRSRCLEVVHPSIGRIRKLVSLSIKDCPILDMFPPITQLKKLQTLSFSGCIELFKNMDNLPHLELDNSGKEVASYIESGPKYFVTCWRCGCNNILGVQCCVGLRFFLKDLRYLNLSRCSLGDEEITSAVWELPNLQELDLSENKFSRLNFSLLQLPRLKWLNLTLCQGLVELSELPSSIAVVKADWCTSLESFGDISNCKWLWNVSHRWGKKLGDGDILLNSMLKGKAIEDHFIRVTLEHHIIPKGLVGRLFMGSTFILHFPDDWYNDFCGFLICVVTEKKARYINIVINQAVDEDSLFELLQESNEAVEPKYDRTRTYVGYVSFGSLRHTAFSNSSYTMISVSLDCVYGNPFEGESYIVAELLPRKYQQTTKVAIDSSEFWDKELNYIQPPFTVQQDSKSSIKIIWRLEKSLH</sequence>
<dbReference type="InterPro" id="IPR044974">
    <property type="entry name" value="Disease_R_plants"/>
</dbReference>
<keyword evidence="1" id="KW-0433">Leucine-rich repeat</keyword>
<dbReference type="InterPro" id="IPR000157">
    <property type="entry name" value="TIR_dom"/>
</dbReference>
<dbReference type="EMBL" id="OX465084">
    <property type="protein sequence ID" value="CAI9297063.1"/>
    <property type="molecule type" value="Genomic_DNA"/>
</dbReference>
<protein>
    <recommendedName>
        <fullName evidence="4">TIR domain-containing protein</fullName>
    </recommendedName>
</protein>
<dbReference type="InterPro" id="IPR035897">
    <property type="entry name" value="Toll_tir_struct_dom_sf"/>
</dbReference>
<dbReference type="PANTHER" id="PTHR11017:SF340">
    <property type="entry name" value="NB-ARC-RELATED"/>
    <property type="match status" value="1"/>
</dbReference>
<dbReference type="InterPro" id="IPR042197">
    <property type="entry name" value="Apaf_helical"/>
</dbReference>
<dbReference type="Gene3D" id="1.10.8.430">
    <property type="entry name" value="Helical domain of apoptotic protease-activating factors"/>
    <property type="match status" value="1"/>
</dbReference>
<evidence type="ECO:0000256" key="1">
    <source>
        <dbReference type="ARBA" id="ARBA00022614"/>
    </source>
</evidence>
<organism evidence="5 6">
    <name type="scientific">Lactuca saligna</name>
    <name type="common">Willowleaf lettuce</name>
    <dbReference type="NCBI Taxonomy" id="75948"/>
    <lineage>
        <taxon>Eukaryota</taxon>
        <taxon>Viridiplantae</taxon>
        <taxon>Streptophyta</taxon>
        <taxon>Embryophyta</taxon>
        <taxon>Tracheophyta</taxon>
        <taxon>Spermatophyta</taxon>
        <taxon>Magnoliopsida</taxon>
        <taxon>eudicotyledons</taxon>
        <taxon>Gunneridae</taxon>
        <taxon>Pentapetalae</taxon>
        <taxon>asterids</taxon>
        <taxon>campanulids</taxon>
        <taxon>Asterales</taxon>
        <taxon>Asteraceae</taxon>
        <taxon>Cichorioideae</taxon>
        <taxon>Cichorieae</taxon>
        <taxon>Lactucinae</taxon>
        <taxon>Lactuca</taxon>
    </lineage>
</organism>
<dbReference type="InterPro" id="IPR058192">
    <property type="entry name" value="WHD_ROQ1-like"/>
</dbReference>
<feature type="domain" description="TIR" evidence="4">
    <location>
        <begin position="18"/>
        <end position="184"/>
    </location>
</feature>
<evidence type="ECO:0000259" key="4">
    <source>
        <dbReference type="PROSITE" id="PS50104"/>
    </source>
</evidence>
<dbReference type="PRINTS" id="PR00364">
    <property type="entry name" value="DISEASERSIST"/>
</dbReference>
<dbReference type="PROSITE" id="PS50104">
    <property type="entry name" value="TIR"/>
    <property type="match status" value="1"/>
</dbReference>
<dbReference type="InterPro" id="IPR002182">
    <property type="entry name" value="NB-ARC"/>
</dbReference>
<dbReference type="PROSITE" id="PS51450">
    <property type="entry name" value="LRR"/>
    <property type="match status" value="1"/>
</dbReference>
<dbReference type="PANTHER" id="PTHR11017">
    <property type="entry name" value="LEUCINE-RICH REPEAT-CONTAINING PROTEIN"/>
    <property type="match status" value="1"/>
</dbReference>
<evidence type="ECO:0000256" key="3">
    <source>
        <dbReference type="ARBA" id="ARBA00023027"/>
    </source>
</evidence>